<dbReference type="Proteomes" id="UP000275348">
    <property type="component" value="Unassembled WGS sequence"/>
</dbReference>
<keyword evidence="1" id="KW-1133">Transmembrane helix</keyword>
<name>A0A3L9MEW7_9FLAO</name>
<feature type="transmembrane region" description="Helical" evidence="1">
    <location>
        <begin position="6"/>
        <end position="26"/>
    </location>
</feature>
<dbReference type="RefSeq" id="WP_121934085.1">
    <property type="nucleotide sequence ID" value="NZ_RDOJ01000005.1"/>
</dbReference>
<organism evidence="2 3">
    <name type="scientific">Faecalibacter macacae</name>
    <dbReference type="NCBI Taxonomy" id="1859289"/>
    <lineage>
        <taxon>Bacteria</taxon>
        <taxon>Pseudomonadati</taxon>
        <taxon>Bacteroidota</taxon>
        <taxon>Flavobacteriia</taxon>
        <taxon>Flavobacteriales</taxon>
        <taxon>Weeksellaceae</taxon>
        <taxon>Faecalibacter</taxon>
    </lineage>
</organism>
<gene>
    <name evidence="2" type="ORF">EAH69_04985</name>
</gene>
<sequence length="381" mass="44541">MNGKLVKIFIGIFVILIGSLILLAFLSTPKTNWDSKFKKESKTPFGFYILYQELQELTGAKKVIEIKDLDELGKLNPKTDAIFYINTNNSSSYTVIDQINNLNKNEFKIFYADIQNYTSKNIEESTKTKINTSELEVYQNRYTNEAKYFKNLKNVETVGTVIIRDSIYANYIIEKNNKMAEYTHADPILFSNFYLLKPDGYAYAKESFKPFNGKNVYWINPDRTYATNENNSSPLSFILSQPELKAAWFVILAAMFLYMIFKSKREQKIIPIVNPEKNLSLEYANVIASMYYESGKPQDIIKKKIDYFYYTLRKQFNIATENVFDDHFIYVLAQKAQISEAEVKEFITELDDLYQNPKTLLKDVNRTYHIIENYKKKAHII</sequence>
<keyword evidence="3" id="KW-1185">Reference proteome</keyword>
<evidence type="ECO:0000313" key="3">
    <source>
        <dbReference type="Proteomes" id="UP000275348"/>
    </source>
</evidence>
<evidence type="ECO:0000256" key="1">
    <source>
        <dbReference type="SAM" id="Phobius"/>
    </source>
</evidence>
<dbReference type="OrthoDB" id="1111222at2"/>
<feature type="transmembrane region" description="Helical" evidence="1">
    <location>
        <begin position="244"/>
        <end position="261"/>
    </location>
</feature>
<keyword evidence="1" id="KW-0472">Membrane</keyword>
<proteinExistence type="predicted"/>
<evidence type="ECO:0008006" key="4">
    <source>
        <dbReference type="Google" id="ProtNLM"/>
    </source>
</evidence>
<evidence type="ECO:0000313" key="2">
    <source>
        <dbReference type="EMBL" id="RLZ11403.1"/>
    </source>
</evidence>
<dbReference type="EMBL" id="RDOJ01000005">
    <property type="protein sequence ID" value="RLZ11403.1"/>
    <property type="molecule type" value="Genomic_DNA"/>
</dbReference>
<reference evidence="2 3" key="1">
    <citation type="submission" date="2018-10" db="EMBL/GenBank/DDBJ databases">
        <authorList>
            <person name="Chen X."/>
        </authorList>
    </citation>
    <scope>NUCLEOTIDE SEQUENCE [LARGE SCALE GENOMIC DNA]</scope>
    <source>
        <strain evidence="2 3">YIM 102668</strain>
    </source>
</reference>
<keyword evidence="1" id="KW-0812">Transmembrane</keyword>
<dbReference type="AlphaFoldDB" id="A0A3L9MEW7"/>
<accession>A0A3L9MEW7</accession>
<protein>
    <recommendedName>
        <fullName evidence="4">DUF4350 domain-containing protein</fullName>
    </recommendedName>
</protein>
<comment type="caution">
    <text evidence="2">The sequence shown here is derived from an EMBL/GenBank/DDBJ whole genome shotgun (WGS) entry which is preliminary data.</text>
</comment>